<keyword evidence="8 11" id="KW-1133">Transmembrane helix</keyword>
<dbReference type="OrthoDB" id="9813947at2"/>
<dbReference type="EMBL" id="FTPK01000001">
    <property type="protein sequence ID" value="SIT66242.1"/>
    <property type="molecule type" value="Genomic_DNA"/>
</dbReference>
<dbReference type="PANTHER" id="PTHR34182:SF1">
    <property type="entry name" value="PROTEIN-EXPORT MEMBRANE PROTEIN SECG"/>
    <property type="match status" value="1"/>
</dbReference>
<dbReference type="GO" id="GO:0005886">
    <property type="term" value="C:plasma membrane"/>
    <property type="evidence" value="ECO:0007669"/>
    <property type="project" value="UniProtKB-SubCell"/>
</dbReference>
<keyword evidence="9 11" id="KW-0811">Translocation</keyword>
<evidence type="ECO:0000256" key="10">
    <source>
        <dbReference type="ARBA" id="ARBA00023136"/>
    </source>
</evidence>
<keyword evidence="5 11" id="KW-1003">Cell membrane</keyword>
<proteinExistence type="inferred from homology"/>
<dbReference type="GO" id="GO:0043952">
    <property type="term" value="P:protein transport by the Sec complex"/>
    <property type="evidence" value="ECO:0007669"/>
    <property type="project" value="TreeGrafter"/>
</dbReference>
<dbReference type="STRING" id="233100.SAMN05216526_0527"/>
<dbReference type="Pfam" id="PF03840">
    <property type="entry name" value="SecG"/>
    <property type="match status" value="1"/>
</dbReference>
<dbReference type="AlphaFoldDB" id="A0A1R3VNP9"/>
<evidence type="ECO:0000256" key="8">
    <source>
        <dbReference type="ARBA" id="ARBA00022989"/>
    </source>
</evidence>
<dbReference type="GO" id="GO:0009306">
    <property type="term" value="P:protein secretion"/>
    <property type="evidence" value="ECO:0007669"/>
    <property type="project" value="UniProtKB-UniRule"/>
</dbReference>
<keyword evidence="4 11" id="KW-0813">Transport</keyword>
<name>A0A1R3VNP9_9GAMM</name>
<reference evidence="12 13" key="1">
    <citation type="submission" date="2017-01" db="EMBL/GenBank/DDBJ databases">
        <authorList>
            <person name="Mah S.A."/>
            <person name="Swanson W.J."/>
            <person name="Moy G.W."/>
            <person name="Vacquier V.D."/>
        </authorList>
    </citation>
    <scope>NUCLEOTIDE SEQUENCE [LARGE SCALE GENOMIC DNA]</scope>
    <source>
        <strain evidence="12 13">M9</strain>
    </source>
</reference>
<feature type="transmembrane region" description="Helical" evidence="11">
    <location>
        <begin position="57"/>
        <end position="76"/>
    </location>
</feature>
<evidence type="ECO:0000256" key="2">
    <source>
        <dbReference type="ARBA" id="ARBA00008445"/>
    </source>
</evidence>
<organism evidence="12 13">
    <name type="scientific">Ectothiorhodosinus mongolicus</name>
    <dbReference type="NCBI Taxonomy" id="233100"/>
    <lineage>
        <taxon>Bacteria</taxon>
        <taxon>Pseudomonadati</taxon>
        <taxon>Pseudomonadota</taxon>
        <taxon>Gammaproteobacteria</taxon>
        <taxon>Chromatiales</taxon>
        <taxon>Ectothiorhodospiraceae</taxon>
        <taxon>Ectothiorhodosinus</taxon>
    </lineage>
</organism>
<evidence type="ECO:0000256" key="7">
    <source>
        <dbReference type="ARBA" id="ARBA00022927"/>
    </source>
</evidence>
<evidence type="ECO:0000256" key="4">
    <source>
        <dbReference type="ARBA" id="ARBA00022448"/>
    </source>
</evidence>
<dbReference type="PRINTS" id="PR01651">
    <property type="entry name" value="SECGEXPORT"/>
</dbReference>
<comment type="similarity">
    <text evidence="2 11">Belongs to the SecG family.</text>
</comment>
<keyword evidence="13" id="KW-1185">Reference proteome</keyword>
<evidence type="ECO:0000256" key="1">
    <source>
        <dbReference type="ARBA" id="ARBA00004651"/>
    </source>
</evidence>
<keyword evidence="10 11" id="KW-0472">Membrane</keyword>
<evidence type="ECO:0000313" key="12">
    <source>
        <dbReference type="EMBL" id="SIT66242.1"/>
    </source>
</evidence>
<dbReference type="GO" id="GO:0065002">
    <property type="term" value="P:intracellular protein transmembrane transport"/>
    <property type="evidence" value="ECO:0007669"/>
    <property type="project" value="TreeGrafter"/>
</dbReference>
<dbReference type="Proteomes" id="UP000223759">
    <property type="component" value="Unassembled WGS sequence"/>
</dbReference>
<keyword evidence="7 11" id="KW-0653">Protein transport</keyword>
<evidence type="ECO:0000256" key="6">
    <source>
        <dbReference type="ARBA" id="ARBA00022692"/>
    </source>
</evidence>
<dbReference type="NCBIfam" id="TIGR00810">
    <property type="entry name" value="secG"/>
    <property type="match status" value="1"/>
</dbReference>
<evidence type="ECO:0000256" key="5">
    <source>
        <dbReference type="ARBA" id="ARBA00022475"/>
    </source>
</evidence>
<accession>A0A1R3VNP9</accession>
<dbReference type="InterPro" id="IPR004692">
    <property type="entry name" value="SecG"/>
</dbReference>
<gene>
    <name evidence="12" type="ORF">SAMN05216526_0527</name>
</gene>
<keyword evidence="6 11" id="KW-0812">Transmembrane</keyword>
<protein>
    <recommendedName>
        <fullName evidence="3 11">Protein-export membrane protein SecG</fullName>
    </recommendedName>
</protein>
<evidence type="ECO:0000256" key="9">
    <source>
        <dbReference type="ARBA" id="ARBA00023010"/>
    </source>
</evidence>
<evidence type="ECO:0000256" key="11">
    <source>
        <dbReference type="RuleBase" id="RU365087"/>
    </source>
</evidence>
<comment type="caution">
    <text evidence="11">Lacks conserved residue(s) required for the propagation of feature annotation.</text>
</comment>
<dbReference type="RefSeq" id="WP_076754673.1">
    <property type="nucleotide sequence ID" value="NZ_CP023018.1"/>
</dbReference>
<dbReference type="PANTHER" id="PTHR34182">
    <property type="entry name" value="PROTEIN-EXPORT MEMBRANE PROTEIN SECG"/>
    <property type="match status" value="1"/>
</dbReference>
<comment type="function">
    <text evidence="11">Involved in protein export. Participates in an early event of protein translocation.</text>
</comment>
<dbReference type="GO" id="GO:0015450">
    <property type="term" value="F:protein-transporting ATPase activity"/>
    <property type="evidence" value="ECO:0007669"/>
    <property type="project" value="UniProtKB-UniRule"/>
</dbReference>
<evidence type="ECO:0000256" key="3">
    <source>
        <dbReference type="ARBA" id="ARBA00017876"/>
    </source>
</evidence>
<evidence type="ECO:0000313" key="13">
    <source>
        <dbReference type="Proteomes" id="UP000223759"/>
    </source>
</evidence>
<sequence>MLYSILLGVQVLLAIGLVTLILLQHGKGADAGAAFGSGASATVFGARGSGNALSRATALTATGFFLNSLALAFLVANRPEAPSVVDLIDTAPVMIEEVFEVPESDVPPGSQGAGDVPN</sequence>
<comment type="subcellular location">
    <subcellularLocation>
        <location evidence="1 11">Cell membrane</location>
        <topology evidence="1 11">Multi-pass membrane protein</topology>
    </subcellularLocation>
</comment>